<keyword evidence="2" id="KW-1185">Reference proteome</keyword>
<sequence length="98" mass="11234">MSEEVLTKAKVLQKNLNRIEAQKKISTCPSIPLHPIKMKDDDLKCTSVTVMSIQALVTSWFWTLLEQPAMNCIKLVWHQMKNNIRTIVNSGIEPRKNS</sequence>
<proteinExistence type="predicted"/>
<protein>
    <submittedName>
        <fullName evidence="1">Uncharacterized protein</fullName>
    </submittedName>
</protein>
<dbReference type="EMBL" id="AKHW03000678">
    <property type="protein sequence ID" value="KYO44774.1"/>
    <property type="molecule type" value="Genomic_DNA"/>
</dbReference>
<accession>A0A151P6U5</accession>
<gene>
    <name evidence="1" type="ORF">Y1Q_0016881</name>
</gene>
<dbReference type="AlphaFoldDB" id="A0A151P6U5"/>
<evidence type="ECO:0000313" key="1">
    <source>
        <dbReference type="EMBL" id="KYO44774.1"/>
    </source>
</evidence>
<dbReference type="Proteomes" id="UP000050525">
    <property type="component" value="Unassembled WGS sequence"/>
</dbReference>
<organism evidence="1 2">
    <name type="scientific">Alligator mississippiensis</name>
    <name type="common">American alligator</name>
    <dbReference type="NCBI Taxonomy" id="8496"/>
    <lineage>
        <taxon>Eukaryota</taxon>
        <taxon>Metazoa</taxon>
        <taxon>Chordata</taxon>
        <taxon>Craniata</taxon>
        <taxon>Vertebrata</taxon>
        <taxon>Euteleostomi</taxon>
        <taxon>Archelosauria</taxon>
        <taxon>Archosauria</taxon>
        <taxon>Crocodylia</taxon>
        <taxon>Alligatoridae</taxon>
        <taxon>Alligatorinae</taxon>
        <taxon>Alligator</taxon>
    </lineage>
</organism>
<reference evidence="1 2" key="1">
    <citation type="journal article" date="2012" name="Genome Biol.">
        <title>Sequencing three crocodilian genomes to illuminate the evolution of archosaurs and amniotes.</title>
        <authorList>
            <person name="St John J.A."/>
            <person name="Braun E.L."/>
            <person name="Isberg S.R."/>
            <person name="Miles L.G."/>
            <person name="Chong A.Y."/>
            <person name="Gongora J."/>
            <person name="Dalzell P."/>
            <person name="Moran C."/>
            <person name="Bed'hom B."/>
            <person name="Abzhanov A."/>
            <person name="Burgess S.C."/>
            <person name="Cooksey A.M."/>
            <person name="Castoe T.A."/>
            <person name="Crawford N.G."/>
            <person name="Densmore L.D."/>
            <person name="Drew J.C."/>
            <person name="Edwards S.V."/>
            <person name="Faircloth B.C."/>
            <person name="Fujita M.K."/>
            <person name="Greenwold M.J."/>
            <person name="Hoffmann F.G."/>
            <person name="Howard J.M."/>
            <person name="Iguchi T."/>
            <person name="Janes D.E."/>
            <person name="Khan S.Y."/>
            <person name="Kohno S."/>
            <person name="de Koning A.J."/>
            <person name="Lance S.L."/>
            <person name="McCarthy F.M."/>
            <person name="McCormack J.E."/>
            <person name="Merchant M.E."/>
            <person name="Peterson D.G."/>
            <person name="Pollock D.D."/>
            <person name="Pourmand N."/>
            <person name="Raney B.J."/>
            <person name="Roessler K.A."/>
            <person name="Sanford J.R."/>
            <person name="Sawyer R.H."/>
            <person name="Schmidt C.J."/>
            <person name="Triplett E.W."/>
            <person name="Tuberville T.D."/>
            <person name="Venegas-Anaya M."/>
            <person name="Howard J.T."/>
            <person name="Jarvis E.D."/>
            <person name="Guillette L.J.Jr."/>
            <person name="Glenn T.C."/>
            <person name="Green R.E."/>
            <person name="Ray D.A."/>
        </authorList>
    </citation>
    <scope>NUCLEOTIDE SEQUENCE [LARGE SCALE GENOMIC DNA]</scope>
    <source>
        <strain evidence="1">KSC_2009_1</strain>
    </source>
</reference>
<name>A0A151P6U5_ALLMI</name>
<comment type="caution">
    <text evidence="1">The sequence shown here is derived from an EMBL/GenBank/DDBJ whole genome shotgun (WGS) entry which is preliminary data.</text>
</comment>
<evidence type="ECO:0000313" key="2">
    <source>
        <dbReference type="Proteomes" id="UP000050525"/>
    </source>
</evidence>